<dbReference type="GO" id="GO:0043138">
    <property type="term" value="F:3'-5' DNA helicase activity"/>
    <property type="evidence" value="ECO:0007669"/>
    <property type="project" value="UniProtKB-EC"/>
</dbReference>
<comment type="catalytic activity">
    <reaction evidence="2">
        <text>Couples ATP hydrolysis with the unwinding of duplex DNA by translocating in the 3'-5' direction.</text>
        <dbReference type="EC" id="5.6.2.4"/>
    </reaction>
</comment>
<dbReference type="Gene3D" id="3.40.50.300">
    <property type="entry name" value="P-loop containing nucleotide triphosphate hydrolases"/>
    <property type="match status" value="2"/>
</dbReference>
<dbReference type="Pfam" id="PF01935">
    <property type="entry name" value="DUF87"/>
    <property type="match status" value="1"/>
</dbReference>
<dbReference type="InterPro" id="IPR008571">
    <property type="entry name" value="HerA-like"/>
</dbReference>
<evidence type="ECO:0000313" key="6">
    <source>
        <dbReference type="EMBL" id="OFV67294.1"/>
    </source>
</evidence>
<dbReference type="InterPro" id="IPR027417">
    <property type="entry name" value="P-loop_NTPase"/>
</dbReference>
<organism evidence="6 7">
    <name type="scientific">Candidatus Syntropharchaeum caldarium</name>
    <dbReference type="NCBI Taxonomy" id="1838285"/>
    <lineage>
        <taxon>Archaea</taxon>
        <taxon>Methanobacteriati</taxon>
        <taxon>Methanobacteriota</taxon>
        <taxon>Stenosarchaea group</taxon>
        <taxon>Methanomicrobia</taxon>
        <taxon>Methanosarcinales</taxon>
        <taxon>ANME-2 cluster</taxon>
        <taxon>Candidatus Syntropharchaeum</taxon>
    </lineage>
</organism>
<reference evidence="6" key="1">
    <citation type="submission" date="2016-05" db="EMBL/GenBank/DDBJ databases">
        <title>Microbial consortia oxidize butane by reversing methanogenesis.</title>
        <authorList>
            <person name="Laso-Perez R."/>
            <person name="Richter M."/>
            <person name="Wegener G."/>
            <person name="Musat F."/>
        </authorList>
    </citation>
    <scope>NUCLEOTIDE SEQUENCE [LARGE SCALE GENOMIC DNA]</scope>
    <source>
        <strain evidence="6">BOX2</strain>
    </source>
</reference>
<dbReference type="EMBL" id="LYOS01000005">
    <property type="protein sequence ID" value="OFV67294.1"/>
    <property type="molecule type" value="Genomic_DNA"/>
</dbReference>
<dbReference type="STRING" id="1838285.SCAL_001563"/>
<evidence type="ECO:0000259" key="5">
    <source>
        <dbReference type="Pfam" id="PF01935"/>
    </source>
</evidence>
<proteinExistence type="inferred from homology"/>
<feature type="domain" description="Helicase HerA central" evidence="5">
    <location>
        <begin position="130"/>
        <end position="350"/>
    </location>
</feature>
<comment type="caution">
    <text evidence="6">The sequence shown here is derived from an EMBL/GenBank/DDBJ whole genome shotgun (WGS) entry which is preliminary data.</text>
</comment>
<dbReference type="PATRIC" id="fig|1838285.3.peg.1586"/>
<dbReference type="CDD" id="cd01127">
    <property type="entry name" value="TrwB_TraG_TraD_VirD4"/>
    <property type="match status" value="1"/>
</dbReference>
<dbReference type="SUPFAM" id="SSF52540">
    <property type="entry name" value="P-loop containing nucleoside triphosphate hydrolases"/>
    <property type="match status" value="1"/>
</dbReference>
<dbReference type="AlphaFoldDB" id="A0A1F2P836"/>
<evidence type="ECO:0000256" key="3">
    <source>
        <dbReference type="ARBA" id="ARBA00048954"/>
    </source>
</evidence>
<evidence type="ECO:0000313" key="7">
    <source>
        <dbReference type="Proteomes" id="UP000186940"/>
    </source>
</evidence>
<name>A0A1F2P836_9EURY</name>
<dbReference type="Proteomes" id="UP000186940">
    <property type="component" value="Unassembled WGS sequence"/>
</dbReference>
<comment type="similarity">
    <text evidence="1">Belongs to the HerA family.</text>
</comment>
<evidence type="ECO:0000256" key="2">
    <source>
        <dbReference type="ARBA" id="ARBA00034617"/>
    </source>
</evidence>
<dbReference type="PANTHER" id="PTHR42957:SF1">
    <property type="entry name" value="HELICASE MJ1565-RELATED"/>
    <property type="match status" value="1"/>
</dbReference>
<keyword evidence="7" id="KW-1185">Reference proteome</keyword>
<dbReference type="PANTHER" id="PTHR42957">
    <property type="entry name" value="HELICASE MJ1565-RELATED"/>
    <property type="match status" value="1"/>
</dbReference>
<dbReference type="InterPro" id="IPR002789">
    <property type="entry name" value="HerA_central"/>
</dbReference>
<evidence type="ECO:0000256" key="4">
    <source>
        <dbReference type="ARBA" id="ARBA00048988"/>
    </source>
</evidence>
<evidence type="ECO:0000256" key="1">
    <source>
        <dbReference type="ARBA" id="ARBA00007816"/>
    </source>
</evidence>
<comment type="catalytic activity">
    <reaction evidence="4">
        <text>ATP + H2O = ADP + phosphate + H(+)</text>
        <dbReference type="Rhea" id="RHEA:13065"/>
        <dbReference type="ChEBI" id="CHEBI:15377"/>
        <dbReference type="ChEBI" id="CHEBI:15378"/>
        <dbReference type="ChEBI" id="CHEBI:30616"/>
        <dbReference type="ChEBI" id="CHEBI:43474"/>
        <dbReference type="ChEBI" id="CHEBI:456216"/>
        <dbReference type="EC" id="5.6.2.4"/>
    </reaction>
</comment>
<protein>
    <submittedName>
        <fullName evidence="6">ATPase</fullName>
    </submittedName>
</protein>
<gene>
    <name evidence="6" type="ORF">SCAL_001563</name>
</gene>
<accession>A0A1F2P836</accession>
<dbReference type="GO" id="GO:0043139">
    <property type="term" value="F:5'-3' DNA helicase activity"/>
    <property type="evidence" value="ECO:0007669"/>
    <property type="project" value="UniProtKB-EC"/>
</dbReference>
<sequence length="526" mass="58418">MRNTRGDGMRRPLGTIFGDTDLLKFRFAVTAPDILRQGDYVKVWHPTQGWVLSQVRSIRRSSDLSFEEAKSVGTFTEVEEKVIAESVVIGARDVDGLLKSPRTPFSPGDRVFPADRDLIRETIGLGREGIYIGLLEGHDIKVMLDPNSFVQKHCSILAKTGSGKSYTSGVIVEELLDKGVPLVIIDPHGEYVSLKFENDGEENRAQMEHYGVMPESYPDQVMVYTPANLAVVPYADAIFRLDGINLDARRLSLMAPTLTDTQLGLLYQSIKTLKERMDFYRIDDIIEEVTKLKTNTKWAIVHTLELLKETGILSDSPTPLDDLVKPGKASIIDMKGVDPKLQEIIVSQLASALFEARKIGKIPPLMLVIEEAHNFCPEKGIGKATSSEILRTIASEGRKFGLGLLVISQRPARVDKNILSQCNTQIILKVTNPNDLRALSKGLEGMSTDLEEEIKRIPAGMALLVSNDIEKPVLVDVRVRKTRHGGESSQIVSTYPASWEDYLDTLDVEEEVVEERGILSRLLGRG</sequence>
<comment type="catalytic activity">
    <reaction evidence="3">
        <text>ATP + H2O = ADP + phosphate + H(+)</text>
        <dbReference type="Rhea" id="RHEA:13065"/>
        <dbReference type="ChEBI" id="CHEBI:15377"/>
        <dbReference type="ChEBI" id="CHEBI:15378"/>
        <dbReference type="ChEBI" id="CHEBI:30616"/>
        <dbReference type="ChEBI" id="CHEBI:43474"/>
        <dbReference type="ChEBI" id="CHEBI:456216"/>
        <dbReference type="EC" id="5.6.2.3"/>
    </reaction>
</comment>